<dbReference type="Pfam" id="PF03957">
    <property type="entry name" value="Jun"/>
    <property type="match status" value="1"/>
</dbReference>
<dbReference type="InterPro" id="IPR046347">
    <property type="entry name" value="bZIP_sf"/>
</dbReference>
<comment type="similarity">
    <text evidence="1">Belongs to the bZIP family. Jun subfamily.</text>
</comment>
<dbReference type="PANTHER" id="PTHR11462">
    <property type="entry name" value="JUN TRANSCRIPTION FACTOR-RELATED"/>
    <property type="match status" value="1"/>
</dbReference>
<name>A0A9P0H406_NEZVI</name>
<evidence type="ECO:0000256" key="2">
    <source>
        <dbReference type="ARBA" id="ARBA00023015"/>
    </source>
</evidence>
<keyword evidence="5" id="KW-0175">Coiled coil</keyword>
<dbReference type="PROSITE" id="PS00036">
    <property type="entry name" value="BZIP_BASIC"/>
    <property type="match status" value="1"/>
</dbReference>
<sequence length="261" mass="29466">MVRNSSVPKMEPTFYDEPNFAPRDLNTLKRTMTLDLNNRGAKKLKLVENQSPAILSSPDLIMLKLASPELEKMIIDQQNGMVTTTPTPTTIFFPTRNVTEEQESYARGFMDALNELHNSDSSQGGNQQDTSRSTYASLDSQYPTNYGFGMSPDNSVVIKDEPQTVPNLNSPPMSPIDMESQERIKLERKRQRNRVAASKCRRRKLERIALLEEKVKVLKGENAELSIVVNRLKEQVYHLKQQVMEHAKSGCHISVTIASAV</sequence>
<accession>A0A9P0H406</accession>
<feature type="region of interest" description="Disordered" evidence="6">
    <location>
        <begin position="116"/>
        <end position="155"/>
    </location>
</feature>
<dbReference type="PROSITE" id="PS50217">
    <property type="entry name" value="BZIP"/>
    <property type="match status" value="1"/>
</dbReference>
<reference evidence="8" key="1">
    <citation type="submission" date="2022-01" db="EMBL/GenBank/DDBJ databases">
        <authorList>
            <person name="King R."/>
        </authorList>
    </citation>
    <scope>NUCLEOTIDE SEQUENCE</scope>
</reference>
<organism evidence="8 9">
    <name type="scientific">Nezara viridula</name>
    <name type="common">Southern green stink bug</name>
    <name type="synonym">Cimex viridulus</name>
    <dbReference type="NCBI Taxonomy" id="85310"/>
    <lineage>
        <taxon>Eukaryota</taxon>
        <taxon>Metazoa</taxon>
        <taxon>Ecdysozoa</taxon>
        <taxon>Arthropoda</taxon>
        <taxon>Hexapoda</taxon>
        <taxon>Insecta</taxon>
        <taxon>Pterygota</taxon>
        <taxon>Neoptera</taxon>
        <taxon>Paraneoptera</taxon>
        <taxon>Hemiptera</taxon>
        <taxon>Heteroptera</taxon>
        <taxon>Panheteroptera</taxon>
        <taxon>Pentatomomorpha</taxon>
        <taxon>Pentatomoidea</taxon>
        <taxon>Pentatomidae</taxon>
        <taxon>Pentatominae</taxon>
        <taxon>Nezara</taxon>
    </lineage>
</organism>
<dbReference type="GO" id="GO:0005634">
    <property type="term" value="C:nucleus"/>
    <property type="evidence" value="ECO:0007669"/>
    <property type="project" value="UniProtKB-ARBA"/>
</dbReference>
<dbReference type="Proteomes" id="UP001152798">
    <property type="component" value="Chromosome 2"/>
</dbReference>
<feature type="compositionally biased region" description="Polar residues" evidence="6">
    <location>
        <begin position="119"/>
        <end position="144"/>
    </location>
</feature>
<gene>
    <name evidence="8" type="ORF">NEZAVI_LOCUS3417</name>
</gene>
<evidence type="ECO:0000313" key="8">
    <source>
        <dbReference type="EMBL" id="CAH1392627.1"/>
    </source>
</evidence>
<keyword evidence="9" id="KW-1185">Reference proteome</keyword>
<proteinExistence type="inferred from homology"/>
<evidence type="ECO:0000256" key="6">
    <source>
        <dbReference type="SAM" id="MobiDB-lite"/>
    </source>
</evidence>
<dbReference type="PRINTS" id="PR00043">
    <property type="entry name" value="LEUZIPPRJUN"/>
</dbReference>
<dbReference type="Pfam" id="PF00170">
    <property type="entry name" value="bZIP_1"/>
    <property type="match status" value="1"/>
</dbReference>
<dbReference type="InterPro" id="IPR005643">
    <property type="entry name" value="JNK"/>
</dbReference>
<dbReference type="AlphaFoldDB" id="A0A9P0H406"/>
<dbReference type="EMBL" id="OV725078">
    <property type="protein sequence ID" value="CAH1392627.1"/>
    <property type="molecule type" value="Genomic_DNA"/>
</dbReference>
<keyword evidence="4" id="KW-0804">Transcription</keyword>
<evidence type="ECO:0000256" key="1">
    <source>
        <dbReference type="ARBA" id="ARBA00006882"/>
    </source>
</evidence>
<dbReference type="InterPro" id="IPR050946">
    <property type="entry name" value="AP-1_TF_bZIP"/>
</dbReference>
<dbReference type="GO" id="GO:0000981">
    <property type="term" value="F:DNA-binding transcription factor activity, RNA polymerase II-specific"/>
    <property type="evidence" value="ECO:0007669"/>
    <property type="project" value="TreeGrafter"/>
</dbReference>
<evidence type="ECO:0000256" key="3">
    <source>
        <dbReference type="ARBA" id="ARBA00023125"/>
    </source>
</evidence>
<evidence type="ECO:0000256" key="4">
    <source>
        <dbReference type="ARBA" id="ARBA00023163"/>
    </source>
</evidence>
<evidence type="ECO:0000259" key="7">
    <source>
        <dbReference type="PROSITE" id="PS50217"/>
    </source>
</evidence>
<dbReference type="InterPro" id="IPR004827">
    <property type="entry name" value="bZIP"/>
</dbReference>
<protein>
    <recommendedName>
        <fullName evidence="7">BZIP domain-containing protein</fullName>
    </recommendedName>
</protein>
<dbReference type="SUPFAM" id="SSF57959">
    <property type="entry name" value="Leucine zipper domain"/>
    <property type="match status" value="1"/>
</dbReference>
<keyword evidence="3" id="KW-0238">DNA-binding</keyword>
<dbReference type="GO" id="GO:0042127">
    <property type="term" value="P:regulation of cell population proliferation"/>
    <property type="evidence" value="ECO:0007669"/>
    <property type="project" value="TreeGrafter"/>
</dbReference>
<dbReference type="PANTHER" id="PTHR11462:SF35">
    <property type="entry name" value="TRANSCRIPTION FACTOR JRA"/>
    <property type="match status" value="1"/>
</dbReference>
<dbReference type="GO" id="GO:0051726">
    <property type="term" value="P:regulation of cell cycle"/>
    <property type="evidence" value="ECO:0007669"/>
    <property type="project" value="TreeGrafter"/>
</dbReference>
<dbReference type="InterPro" id="IPR002112">
    <property type="entry name" value="Leuzip_Jun"/>
</dbReference>
<dbReference type="SMART" id="SM00338">
    <property type="entry name" value="BRLZ"/>
    <property type="match status" value="1"/>
</dbReference>
<keyword evidence="2" id="KW-0805">Transcription regulation</keyword>
<feature type="domain" description="BZIP" evidence="7">
    <location>
        <begin position="183"/>
        <end position="246"/>
    </location>
</feature>
<dbReference type="GO" id="GO:0000978">
    <property type="term" value="F:RNA polymerase II cis-regulatory region sequence-specific DNA binding"/>
    <property type="evidence" value="ECO:0007669"/>
    <property type="project" value="TreeGrafter"/>
</dbReference>
<dbReference type="CDD" id="cd14696">
    <property type="entry name" value="bZIP_Jun"/>
    <property type="match status" value="1"/>
</dbReference>
<dbReference type="OrthoDB" id="2187714at2759"/>
<evidence type="ECO:0000313" key="9">
    <source>
        <dbReference type="Proteomes" id="UP001152798"/>
    </source>
</evidence>
<feature type="coiled-coil region" evidence="5">
    <location>
        <begin position="201"/>
        <end position="235"/>
    </location>
</feature>
<evidence type="ECO:0000256" key="5">
    <source>
        <dbReference type="SAM" id="Coils"/>
    </source>
</evidence>
<dbReference type="GO" id="GO:0005667">
    <property type="term" value="C:transcription regulator complex"/>
    <property type="evidence" value="ECO:0007669"/>
    <property type="project" value="TreeGrafter"/>
</dbReference>
<dbReference type="Gene3D" id="1.20.5.170">
    <property type="match status" value="1"/>
</dbReference>
<dbReference type="FunFam" id="1.20.5.170:FF:000012">
    <property type="entry name" value="Putative transcription factor AP-1"/>
    <property type="match status" value="1"/>
</dbReference>